<dbReference type="Gene3D" id="2.60.40.3650">
    <property type="match status" value="1"/>
</dbReference>
<evidence type="ECO:0000313" key="3">
    <source>
        <dbReference type="EMBL" id="CAF0999427.1"/>
    </source>
</evidence>
<gene>
    <name evidence="4" type="ORF">EDS130_LOCUS33782</name>
    <name evidence="3" type="ORF">XAT740_LOCUS13125</name>
</gene>
<organism evidence="4 6">
    <name type="scientific">Adineta ricciae</name>
    <name type="common">Rotifer</name>
    <dbReference type="NCBI Taxonomy" id="249248"/>
    <lineage>
        <taxon>Eukaryota</taxon>
        <taxon>Metazoa</taxon>
        <taxon>Spiralia</taxon>
        <taxon>Gnathifera</taxon>
        <taxon>Rotifera</taxon>
        <taxon>Eurotatoria</taxon>
        <taxon>Bdelloidea</taxon>
        <taxon>Adinetida</taxon>
        <taxon>Adinetidae</taxon>
        <taxon>Adineta</taxon>
    </lineage>
</organism>
<evidence type="ECO:0000313" key="4">
    <source>
        <dbReference type="EMBL" id="CAF1360304.1"/>
    </source>
</evidence>
<comment type="caution">
    <text evidence="4">The sequence shown here is derived from an EMBL/GenBank/DDBJ whole genome shotgun (WGS) entry which is preliminary data.</text>
</comment>
<dbReference type="AlphaFoldDB" id="A0A815I4P9"/>
<sequence>MSFLIVSIVIFATCSFSTSIDPSTVYAVYTVSYNTTRSTIVHINIQFMSHKKTEFNLTGRQAFIMPRSVPSGYNLEFYDFYIDNLTAVNLNGNFIPVKKESISGPRWSVECLPNETLSTISYSIDLIKHEQGILSAGDASKIRLDRYIGILGYSVFGYLEQMDQKEHFPIMLNVRSPSNWPIHLTLSPTSRLPYGQAHGLAKNYYHLADSQIYMGPNMSFHSLSILYDKEEHAHKILPFYVVAYTEDSYNLNVSMVADLSVSAMQNILIYYGSMPFLFYTVAIEMIKPLDEQHSYGFSIEHLNSCTINVQYGSGINRNSTQETIKIFQYNLAHHIQHAWIPKRLFSKFYYPFTFELTPVIDTIWFNEGFGQYIAMDAMASVLPLNESYEYRQYFIKNRFEHYFNATPLFIKRMSLEYVSMIASSLYSADFRTGTNVFSRGALLAKEVDEFIQSKTQKRKSLRDGIIYLMQWSEVHQYITPFSMKQFPLFFLNATNVDVTPILNKWL</sequence>
<protein>
    <recommendedName>
        <fullName evidence="2">Peptidase M61 N-terminal domain-containing protein</fullName>
    </recommendedName>
</protein>
<evidence type="ECO:0000313" key="5">
    <source>
        <dbReference type="Proteomes" id="UP000663828"/>
    </source>
</evidence>
<dbReference type="InterPro" id="IPR040756">
    <property type="entry name" value="Peptidase_M61_N"/>
</dbReference>
<feature type="signal peptide" evidence="1">
    <location>
        <begin position="1"/>
        <end position="19"/>
    </location>
</feature>
<evidence type="ECO:0000313" key="6">
    <source>
        <dbReference type="Proteomes" id="UP000663852"/>
    </source>
</evidence>
<proteinExistence type="predicted"/>
<dbReference type="OrthoDB" id="9986232at2759"/>
<dbReference type="EMBL" id="CAJNOJ010000274">
    <property type="protein sequence ID" value="CAF1360304.1"/>
    <property type="molecule type" value="Genomic_DNA"/>
</dbReference>
<feature type="chain" id="PRO_5035605166" description="Peptidase M61 N-terminal domain-containing protein" evidence="1">
    <location>
        <begin position="20"/>
        <end position="506"/>
    </location>
</feature>
<dbReference type="Proteomes" id="UP000663852">
    <property type="component" value="Unassembled WGS sequence"/>
</dbReference>
<feature type="domain" description="Peptidase M61 N-terminal" evidence="2">
    <location>
        <begin position="29"/>
        <end position="215"/>
    </location>
</feature>
<keyword evidence="1" id="KW-0732">Signal</keyword>
<reference evidence="4" key="1">
    <citation type="submission" date="2021-02" db="EMBL/GenBank/DDBJ databases">
        <authorList>
            <person name="Nowell W R."/>
        </authorList>
    </citation>
    <scope>NUCLEOTIDE SEQUENCE</scope>
</reference>
<keyword evidence="5" id="KW-1185">Reference proteome</keyword>
<evidence type="ECO:0000256" key="1">
    <source>
        <dbReference type="SAM" id="SignalP"/>
    </source>
</evidence>
<dbReference type="EMBL" id="CAJNOR010000755">
    <property type="protein sequence ID" value="CAF0999427.1"/>
    <property type="molecule type" value="Genomic_DNA"/>
</dbReference>
<evidence type="ECO:0000259" key="2">
    <source>
        <dbReference type="Pfam" id="PF17899"/>
    </source>
</evidence>
<dbReference type="InterPro" id="IPR027268">
    <property type="entry name" value="Peptidase_M4/M1_CTD_sf"/>
</dbReference>
<accession>A0A815I4P9</accession>
<dbReference type="Gene3D" id="1.10.390.10">
    <property type="entry name" value="Neutral Protease Domain 2"/>
    <property type="match status" value="1"/>
</dbReference>
<name>A0A815I4P9_ADIRI</name>
<dbReference type="Proteomes" id="UP000663828">
    <property type="component" value="Unassembled WGS sequence"/>
</dbReference>
<dbReference type="Pfam" id="PF17899">
    <property type="entry name" value="Peptidase_M61_N"/>
    <property type="match status" value="1"/>
</dbReference>